<proteinExistence type="predicted"/>
<evidence type="ECO:0000313" key="1">
    <source>
        <dbReference type="EMBL" id="RGP78730.1"/>
    </source>
</evidence>
<keyword evidence="1" id="KW-0813">Transport</keyword>
<keyword evidence="2" id="KW-1185">Reference proteome</keyword>
<gene>
    <name evidence="1" type="ORF">FLONG3_3185</name>
</gene>
<protein>
    <submittedName>
        <fullName evidence="1">Sugar transport stp1</fullName>
    </submittedName>
</protein>
<evidence type="ECO:0000313" key="2">
    <source>
        <dbReference type="Proteomes" id="UP000266234"/>
    </source>
</evidence>
<dbReference type="AlphaFoldDB" id="A0A395T226"/>
<comment type="caution">
    <text evidence="1">The sequence shown here is derived from an EMBL/GenBank/DDBJ whole genome shotgun (WGS) entry which is preliminary data.</text>
</comment>
<accession>A0A395T226</accession>
<dbReference type="Proteomes" id="UP000266234">
    <property type="component" value="Unassembled WGS sequence"/>
</dbReference>
<organism evidence="1 2">
    <name type="scientific">Fusarium longipes</name>
    <dbReference type="NCBI Taxonomy" id="694270"/>
    <lineage>
        <taxon>Eukaryota</taxon>
        <taxon>Fungi</taxon>
        <taxon>Dikarya</taxon>
        <taxon>Ascomycota</taxon>
        <taxon>Pezizomycotina</taxon>
        <taxon>Sordariomycetes</taxon>
        <taxon>Hypocreomycetidae</taxon>
        <taxon>Hypocreales</taxon>
        <taxon>Nectriaceae</taxon>
        <taxon>Fusarium</taxon>
    </lineage>
</organism>
<name>A0A395T226_9HYPO</name>
<dbReference type="EMBL" id="PXOG01000059">
    <property type="protein sequence ID" value="RGP78730.1"/>
    <property type="molecule type" value="Genomic_DNA"/>
</dbReference>
<reference evidence="1 2" key="1">
    <citation type="journal article" date="2018" name="PLoS Pathog.">
        <title>Evolution of structural diversity of trichothecenes, a family of toxins produced by plant pathogenic and entomopathogenic fungi.</title>
        <authorList>
            <person name="Proctor R.H."/>
            <person name="McCormick S.P."/>
            <person name="Kim H.S."/>
            <person name="Cardoza R.E."/>
            <person name="Stanley A.M."/>
            <person name="Lindo L."/>
            <person name="Kelly A."/>
            <person name="Brown D.W."/>
            <person name="Lee T."/>
            <person name="Vaughan M.M."/>
            <person name="Alexander N.J."/>
            <person name="Busman M."/>
            <person name="Gutierrez S."/>
        </authorList>
    </citation>
    <scope>NUCLEOTIDE SEQUENCE [LARGE SCALE GENOMIC DNA]</scope>
    <source>
        <strain evidence="1 2">NRRL 20695</strain>
    </source>
</reference>
<dbReference type="OrthoDB" id="5084083at2759"/>
<keyword evidence="1" id="KW-0762">Sugar transport</keyword>
<sequence length="268" mass="30781">MAGKTTFVDGWEWPKTDIHGDDEPALELPAPEEILEEIEPEPLLFLEELQMEAEEKRKKLAEIGREAYYGRYYTHLENTEVNWSLEGRFVCRVPRCPHFGQDFNDDSTLSVHLHSQEHKDLEEWVWSFANDGSVPEHASSRRWDMVRNSSEIISIYKEPEAELSNLNGYIMRKFSPLFTFVGIVEAPIKAATSMCFADCGHEVCTEFGQDRRTCDTCVVSTSGGGETQMRTRSGSPRKLELLHSDRGPHIRQVNDCKTPNWVMLFHNL</sequence>